<gene>
    <name evidence="2" type="ORF">Scep_019269</name>
</gene>
<feature type="compositionally biased region" description="Polar residues" evidence="1">
    <location>
        <begin position="1"/>
        <end position="10"/>
    </location>
</feature>
<feature type="region of interest" description="Disordered" evidence="1">
    <location>
        <begin position="1"/>
        <end position="62"/>
    </location>
</feature>
<organism evidence="2 3">
    <name type="scientific">Stephania cephalantha</name>
    <dbReference type="NCBI Taxonomy" id="152367"/>
    <lineage>
        <taxon>Eukaryota</taxon>
        <taxon>Viridiplantae</taxon>
        <taxon>Streptophyta</taxon>
        <taxon>Embryophyta</taxon>
        <taxon>Tracheophyta</taxon>
        <taxon>Spermatophyta</taxon>
        <taxon>Magnoliopsida</taxon>
        <taxon>Ranunculales</taxon>
        <taxon>Menispermaceae</taxon>
        <taxon>Menispermoideae</taxon>
        <taxon>Cissampelideae</taxon>
        <taxon>Stephania</taxon>
    </lineage>
</organism>
<dbReference type="AlphaFoldDB" id="A0AAP0IAU9"/>
<proteinExistence type="predicted"/>
<name>A0AAP0IAU9_9MAGN</name>
<dbReference type="Proteomes" id="UP001419268">
    <property type="component" value="Unassembled WGS sequence"/>
</dbReference>
<evidence type="ECO:0000313" key="2">
    <source>
        <dbReference type="EMBL" id="KAK9111750.1"/>
    </source>
</evidence>
<protein>
    <submittedName>
        <fullName evidence="2">Uncharacterized protein</fullName>
    </submittedName>
</protein>
<keyword evidence="3" id="KW-1185">Reference proteome</keyword>
<evidence type="ECO:0000256" key="1">
    <source>
        <dbReference type="SAM" id="MobiDB-lite"/>
    </source>
</evidence>
<evidence type="ECO:0000313" key="3">
    <source>
        <dbReference type="Proteomes" id="UP001419268"/>
    </source>
</evidence>
<reference evidence="2 3" key="1">
    <citation type="submission" date="2024-01" db="EMBL/GenBank/DDBJ databases">
        <title>Genome assemblies of Stephania.</title>
        <authorList>
            <person name="Yang L."/>
        </authorList>
    </citation>
    <scope>NUCLEOTIDE SEQUENCE [LARGE SCALE GENOMIC DNA]</scope>
    <source>
        <strain evidence="2">JXDWG</strain>
        <tissue evidence="2">Leaf</tissue>
    </source>
</reference>
<comment type="caution">
    <text evidence="2">The sequence shown here is derived from an EMBL/GenBank/DDBJ whole genome shotgun (WGS) entry which is preliminary data.</text>
</comment>
<feature type="compositionally biased region" description="Basic and acidic residues" evidence="1">
    <location>
        <begin position="36"/>
        <end position="45"/>
    </location>
</feature>
<feature type="compositionally biased region" description="Basic and acidic residues" evidence="1">
    <location>
        <begin position="11"/>
        <end position="28"/>
    </location>
</feature>
<dbReference type="EMBL" id="JBBNAG010000008">
    <property type="protein sequence ID" value="KAK9111750.1"/>
    <property type="molecule type" value="Genomic_DNA"/>
</dbReference>
<accession>A0AAP0IAU9</accession>
<sequence length="85" mass="9797">MWGFIHTSQKNAEKEESGEVEKEEEEGKRRKREIRRGRERERETDNSTPRTQGNYGGTQAFGHALRFVEGSNKLGQACDLSVEQQ</sequence>